<accession>A0A3P7I3U2</accession>
<name>A0A3P7I3U2_STRVU</name>
<gene>
    <name evidence="2" type="ORF">SVUK_LOCUS2398</name>
</gene>
<dbReference type="EMBL" id="UYYB01005405">
    <property type="protein sequence ID" value="VDM67400.1"/>
    <property type="molecule type" value="Genomic_DNA"/>
</dbReference>
<feature type="transmembrane region" description="Helical" evidence="1">
    <location>
        <begin position="31"/>
        <end position="54"/>
    </location>
</feature>
<keyword evidence="1" id="KW-0812">Transmembrane</keyword>
<organism evidence="2 3">
    <name type="scientific">Strongylus vulgaris</name>
    <name type="common">Blood worm</name>
    <dbReference type="NCBI Taxonomy" id="40348"/>
    <lineage>
        <taxon>Eukaryota</taxon>
        <taxon>Metazoa</taxon>
        <taxon>Ecdysozoa</taxon>
        <taxon>Nematoda</taxon>
        <taxon>Chromadorea</taxon>
        <taxon>Rhabditida</taxon>
        <taxon>Rhabditina</taxon>
        <taxon>Rhabditomorpha</taxon>
        <taxon>Strongyloidea</taxon>
        <taxon>Strongylidae</taxon>
        <taxon>Strongylus</taxon>
    </lineage>
</organism>
<evidence type="ECO:0000256" key="1">
    <source>
        <dbReference type="SAM" id="Phobius"/>
    </source>
</evidence>
<keyword evidence="1" id="KW-0472">Membrane</keyword>
<keyword evidence="3" id="KW-1185">Reference proteome</keyword>
<dbReference type="Proteomes" id="UP000270094">
    <property type="component" value="Unassembled WGS sequence"/>
</dbReference>
<evidence type="ECO:0000313" key="3">
    <source>
        <dbReference type="Proteomes" id="UP000270094"/>
    </source>
</evidence>
<protein>
    <submittedName>
        <fullName evidence="2">Uncharacterized protein</fullName>
    </submittedName>
</protein>
<proteinExistence type="predicted"/>
<evidence type="ECO:0000313" key="2">
    <source>
        <dbReference type="EMBL" id="VDM67400.1"/>
    </source>
</evidence>
<reference evidence="2 3" key="1">
    <citation type="submission" date="2018-11" db="EMBL/GenBank/DDBJ databases">
        <authorList>
            <consortium name="Pathogen Informatics"/>
        </authorList>
    </citation>
    <scope>NUCLEOTIDE SEQUENCE [LARGE SCALE GENOMIC DNA]</scope>
</reference>
<dbReference type="OrthoDB" id="6076970at2759"/>
<dbReference type="AlphaFoldDB" id="A0A3P7I3U2"/>
<sequence>MKINFVTFVTEIQKDIVYFQGYRTYVALTYASFNIVGFVVNIWVLYVVAPLLFAPAVKVCCVKKTWSD</sequence>
<keyword evidence="1" id="KW-1133">Transmembrane helix</keyword>